<dbReference type="Gene3D" id="3.30.70.2450">
    <property type="match status" value="1"/>
</dbReference>
<dbReference type="Gene3D" id="3.50.50.60">
    <property type="entry name" value="FAD/NAD(P)-binding domain"/>
    <property type="match status" value="1"/>
</dbReference>
<dbReference type="Proteomes" id="UP000663942">
    <property type="component" value="Chromosome"/>
</dbReference>
<feature type="domain" description="FAD-binding" evidence="4">
    <location>
        <begin position="237"/>
        <end position="319"/>
    </location>
</feature>
<keyword evidence="5" id="KW-0503">Monooxygenase</keyword>
<dbReference type="Pfam" id="PF01494">
    <property type="entry name" value="FAD_binding_3"/>
    <property type="match status" value="2"/>
</dbReference>
<feature type="domain" description="FAD-binding" evidence="4">
    <location>
        <begin position="6"/>
        <end position="213"/>
    </location>
</feature>
<dbReference type="InterPro" id="IPR050641">
    <property type="entry name" value="RIFMO-like"/>
</dbReference>
<dbReference type="EMBL" id="CP062006">
    <property type="protein sequence ID" value="QTC89119.1"/>
    <property type="molecule type" value="Genomic_DNA"/>
</dbReference>
<sequence>MSAAPQVLIVGAGPTGLAAALFLSRRGVAVRIVDAAETPTATSRALGVNPRTLDLLEPTGVTARILAEAGTVDRLHIHRHGQTLAVVHLDQIKVGARFPLAILPQAQTEALLTEALAARGVTVDRDVALTALSKDADAVTAVLSSGERVRTPLLFAADGAHSTARKALSLGFPGDAWAEPWQLIDVELDGPPSDEAWIDFRDDAVFVCLPYSGTRFRLIGFGPPLLNHLPDGWRAGAVLWRSDFHISHRMASAMSLGRIALGGDAAHIHSPIGARGMNLGIEDAFVFADCAADFLSGQSDRIEDYDRLRRPGDKAVVRRVRALTSFVRNTGAGADLARRTAIPVVARLPFLIERVARIGLGLDHPVVLR</sequence>
<dbReference type="PRINTS" id="PR00420">
    <property type="entry name" value="RNGMNOXGNASE"/>
</dbReference>
<dbReference type="InterPro" id="IPR036188">
    <property type="entry name" value="FAD/NAD-bd_sf"/>
</dbReference>
<dbReference type="RefSeq" id="WP_207826827.1">
    <property type="nucleotide sequence ID" value="NZ_CP062006.1"/>
</dbReference>
<name>A0ABX7SN49_9CAUL</name>
<keyword evidence="6" id="KW-1185">Reference proteome</keyword>
<keyword evidence="2" id="KW-0285">Flavoprotein</keyword>
<evidence type="ECO:0000256" key="2">
    <source>
        <dbReference type="ARBA" id="ARBA00022630"/>
    </source>
</evidence>
<keyword evidence="5" id="KW-0560">Oxidoreductase</keyword>
<organism evidence="5 6">
    <name type="scientific">Brevundimonas pondensis</name>
    <dbReference type="NCBI Taxonomy" id="2774189"/>
    <lineage>
        <taxon>Bacteria</taxon>
        <taxon>Pseudomonadati</taxon>
        <taxon>Pseudomonadota</taxon>
        <taxon>Alphaproteobacteria</taxon>
        <taxon>Caulobacterales</taxon>
        <taxon>Caulobacteraceae</taxon>
        <taxon>Brevundimonas</taxon>
    </lineage>
</organism>
<evidence type="ECO:0000256" key="1">
    <source>
        <dbReference type="ARBA" id="ARBA00001974"/>
    </source>
</evidence>
<dbReference type="GO" id="GO:0004497">
    <property type="term" value="F:monooxygenase activity"/>
    <property type="evidence" value="ECO:0007669"/>
    <property type="project" value="UniProtKB-KW"/>
</dbReference>
<proteinExistence type="predicted"/>
<evidence type="ECO:0000259" key="4">
    <source>
        <dbReference type="Pfam" id="PF01494"/>
    </source>
</evidence>
<evidence type="ECO:0000313" key="6">
    <source>
        <dbReference type="Proteomes" id="UP000663942"/>
    </source>
</evidence>
<protein>
    <submittedName>
        <fullName evidence="5">FAD-dependent monooxygenase</fullName>
    </submittedName>
</protein>
<gene>
    <name evidence="5" type="ORF">IFE19_07260</name>
</gene>
<comment type="cofactor">
    <cofactor evidence="1">
        <name>FAD</name>
        <dbReference type="ChEBI" id="CHEBI:57692"/>
    </cofactor>
</comment>
<dbReference type="SUPFAM" id="SSF51905">
    <property type="entry name" value="FAD/NAD(P)-binding domain"/>
    <property type="match status" value="1"/>
</dbReference>
<keyword evidence="3" id="KW-0274">FAD</keyword>
<dbReference type="PANTHER" id="PTHR43004">
    <property type="entry name" value="TRK SYSTEM POTASSIUM UPTAKE PROTEIN"/>
    <property type="match status" value="1"/>
</dbReference>
<dbReference type="PANTHER" id="PTHR43004:SF19">
    <property type="entry name" value="BINDING MONOOXYGENASE, PUTATIVE (JCVI)-RELATED"/>
    <property type="match status" value="1"/>
</dbReference>
<accession>A0ABX7SN49</accession>
<evidence type="ECO:0000313" key="5">
    <source>
        <dbReference type="EMBL" id="QTC89119.1"/>
    </source>
</evidence>
<reference evidence="5 6" key="1">
    <citation type="submission" date="2020-09" db="EMBL/GenBank/DDBJ databases">
        <title>Brevundimonas sp. LVF1 isolated from an oligotrophic pond in Goettingen, Germany.</title>
        <authorList>
            <person name="Friedrich I."/>
            <person name="Klassen A."/>
            <person name="Neubauer H."/>
            <person name="Schneider D."/>
            <person name="Hertel R."/>
            <person name="Daniel R."/>
        </authorList>
    </citation>
    <scope>NUCLEOTIDE SEQUENCE [LARGE SCALE GENOMIC DNA]</scope>
    <source>
        <strain evidence="5 6">LVF1</strain>
    </source>
</reference>
<evidence type="ECO:0000256" key="3">
    <source>
        <dbReference type="ARBA" id="ARBA00022827"/>
    </source>
</evidence>
<dbReference type="InterPro" id="IPR002938">
    <property type="entry name" value="FAD-bd"/>
</dbReference>